<dbReference type="EMBL" id="FNQM01000008">
    <property type="protein sequence ID" value="SEA65290.1"/>
    <property type="molecule type" value="Genomic_DNA"/>
</dbReference>
<name>A0A1H4CY86_9RHOB</name>
<sequence length="245" mass="25463">MGGLKWFGAAAARRAETLAARVEALEDALREERGRREHLEARLEALAALYERRVDLIYARLLEVLPELAAAGRLGFLEPPGRESSDGRAPLAPGAMTAPLTMHGFRLTLGGAVEREDAVEILGARRGIALFGPYRRLPAGRWRVTWRFRAPEAGAEAGGAEAPAVGLEAVDAATGATLASGRLGPLGAGAWGAALVVDAGDALSNPLELRARQLGEAPAFLTAVELEPLGAAASAAAAPPADREG</sequence>
<dbReference type="Proteomes" id="UP000198703">
    <property type="component" value="Unassembled WGS sequence"/>
</dbReference>
<dbReference type="RefSeq" id="WP_093254295.1">
    <property type="nucleotide sequence ID" value="NZ_FNQM01000008.1"/>
</dbReference>
<proteinExistence type="predicted"/>
<accession>A0A1H4CY86</accession>
<keyword evidence="3" id="KW-1185">Reference proteome</keyword>
<protein>
    <submittedName>
        <fullName evidence="2">Uncharacterized protein</fullName>
    </submittedName>
</protein>
<feature type="coiled-coil region" evidence="1">
    <location>
        <begin position="12"/>
        <end position="49"/>
    </location>
</feature>
<organism evidence="2 3">
    <name type="scientific">Rubrimonas cliftonensis</name>
    <dbReference type="NCBI Taxonomy" id="89524"/>
    <lineage>
        <taxon>Bacteria</taxon>
        <taxon>Pseudomonadati</taxon>
        <taxon>Pseudomonadota</taxon>
        <taxon>Alphaproteobacteria</taxon>
        <taxon>Rhodobacterales</taxon>
        <taxon>Paracoccaceae</taxon>
        <taxon>Rubrimonas</taxon>
    </lineage>
</organism>
<dbReference type="STRING" id="89524.SAMN05444370_108105"/>
<evidence type="ECO:0000313" key="2">
    <source>
        <dbReference type="EMBL" id="SEA65290.1"/>
    </source>
</evidence>
<dbReference type="OrthoDB" id="7033276at2"/>
<evidence type="ECO:0000256" key="1">
    <source>
        <dbReference type="SAM" id="Coils"/>
    </source>
</evidence>
<reference evidence="2 3" key="1">
    <citation type="submission" date="2016-10" db="EMBL/GenBank/DDBJ databases">
        <authorList>
            <person name="de Groot N.N."/>
        </authorList>
    </citation>
    <scope>NUCLEOTIDE SEQUENCE [LARGE SCALE GENOMIC DNA]</scope>
    <source>
        <strain evidence="2 3">DSM 15345</strain>
    </source>
</reference>
<gene>
    <name evidence="2" type="ORF">SAMN05444370_108105</name>
</gene>
<evidence type="ECO:0000313" key="3">
    <source>
        <dbReference type="Proteomes" id="UP000198703"/>
    </source>
</evidence>
<dbReference type="AlphaFoldDB" id="A0A1H4CY86"/>
<keyword evidence="1" id="KW-0175">Coiled coil</keyword>